<dbReference type="CDD" id="cd08054">
    <property type="entry name" value="gp6"/>
    <property type="match status" value="1"/>
</dbReference>
<protein>
    <submittedName>
        <fullName evidence="1">Phage gp6-like head-tail connector protein</fullName>
    </submittedName>
</protein>
<dbReference type="Pfam" id="PF05135">
    <property type="entry name" value="Phage_connect_1"/>
    <property type="match status" value="1"/>
</dbReference>
<dbReference type="NCBIfam" id="TIGR01560">
    <property type="entry name" value="put_DNA_pack"/>
    <property type="match status" value="1"/>
</dbReference>
<dbReference type="Gene3D" id="1.10.3230.30">
    <property type="entry name" value="Phage gp6-like head-tail connector protein"/>
    <property type="match status" value="1"/>
</dbReference>
<reference evidence="1 2" key="1">
    <citation type="submission" date="2019-02" db="EMBL/GenBank/DDBJ databases">
        <title>Genome sequencing of Clostridium botulinum clinical isolates.</title>
        <authorList>
            <person name="Brunt J."/>
            <person name="Van Vliet A.H.M."/>
            <person name="Stringer S.C."/>
            <person name="Grant K.A."/>
            <person name="Carter A.C."/>
            <person name="Peck M.W."/>
        </authorList>
    </citation>
    <scope>NUCLEOTIDE SEQUENCE [LARGE SCALE GENOMIC DNA]</scope>
    <source>
        <strain evidence="1 2">R1125/03</strain>
    </source>
</reference>
<organism evidence="1 2">
    <name type="scientific">Clostridium botulinum</name>
    <dbReference type="NCBI Taxonomy" id="1491"/>
    <lineage>
        <taxon>Bacteria</taxon>
        <taxon>Bacillati</taxon>
        <taxon>Bacillota</taxon>
        <taxon>Clostridia</taxon>
        <taxon>Eubacteriales</taxon>
        <taxon>Clostridiaceae</taxon>
        <taxon>Clostridium</taxon>
    </lineage>
</organism>
<accession>A0A6B4A5G9</accession>
<name>A0A6B4A5G9_CLOBO</name>
<dbReference type="RefSeq" id="WP_012705070.1">
    <property type="nucleotide sequence ID" value="NZ_CP013845.1"/>
</dbReference>
<proteinExistence type="predicted"/>
<comment type="caution">
    <text evidence="1">The sequence shown here is derived from an EMBL/GenBank/DDBJ whole genome shotgun (WGS) entry which is preliminary data.</text>
</comment>
<evidence type="ECO:0000313" key="2">
    <source>
        <dbReference type="Proteomes" id="UP000473089"/>
    </source>
</evidence>
<dbReference type="Proteomes" id="UP000473089">
    <property type="component" value="Unassembled WGS sequence"/>
</dbReference>
<dbReference type="EMBL" id="SGJP01000020">
    <property type="protein sequence ID" value="NFA60825.1"/>
    <property type="molecule type" value="Genomic_DNA"/>
</dbReference>
<dbReference type="AlphaFoldDB" id="A0A6B4A5G9"/>
<evidence type="ECO:0000313" key="1">
    <source>
        <dbReference type="EMBL" id="NFA60825.1"/>
    </source>
</evidence>
<sequence>MIVTLEEIKQYLRIESDCIEEDSFLELLKKSAEQYIKNTTGKLFDNRNDLAKLACLIFICDRYENRGSVDLTIKAQNVLSYILTQLSYCYVGDKNES</sequence>
<gene>
    <name evidence="1" type="ORF">EXM42_10620</name>
</gene>
<dbReference type="InterPro" id="IPR021146">
    <property type="entry name" value="Phage_gp6-like_head-tail"/>
</dbReference>
<dbReference type="InterPro" id="IPR006450">
    <property type="entry name" value="Phage_HK97_gp6-like"/>
</dbReference>